<feature type="region of interest" description="Disordered" evidence="1">
    <location>
        <begin position="25"/>
        <end position="50"/>
    </location>
</feature>
<dbReference type="EMBL" id="JADIMQ010000023">
    <property type="protein sequence ID" value="MBO8447946.1"/>
    <property type="molecule type" value="Genomic_DNA"/>
</dbReference>
<dbReference type="AlphaFoldDB" id="A0A9D9HDV8"/>
<name>A0A9D9HDV8_9BACT</name>
<dbReference type="Proteomes" id="UP000810252">
    <property type="component" value="Unassembled WGS sequence"/>
</dbReference>
<accession>A0A9D9HDV8</accession>
<keyword evidence="2" id="KW-0732">Signal</keyword>
<proteinExistence type="predicted"/>
<reference evidence="3" key="2">
    <citation type="journal article" date="2021" name="PeerJ">
        <title>Extensive microbial diversity within the chicken gut microbiome revealed by metagenomics and culture.</title>
        <authorList>
            <person name="Gilroy R."/>
            <person name="Ravi A."/>
            <person name="Getino M."/>
            <person name="Pursley I."/>
            <person name="Horton D.L."/>
            <person name="Alikhan N.F."/>
            <person name="Baker D."/>
            <person name="Gharbi K."/>
            <person name="Hall N."/>
            <person name="Watson M."/>
            <person name="Adriaenssens E.M."/>
            <person name="Foster-Nyarko E."/>
            <person name="Jarju S."/>
            <person name="Secka A."/>
            <person name="Antonio M."/>
            <person name="Oren A."/>
            <person name="Chaudhuri R.R."/>
            <person name="La Ragione R."/>
            <person name="Hildebrand F."/>
            <person name="Pallen M.J."/>
        </authorList>
    </citation>
    <scope>NUCLEOTIDE SEQUENCE</scope>
    <source>
        <strain evidence="3">20514</strain>
    </source>
</reference>
<comment type="caution">
    <text evidence="3">The sequence shown here is derived from an EMBL/GenBank/DDBJ whole genome shotgun (WGS) entry which is preliminary data.</text>
</comment>
<feature type="chain" id="PRO_5038475440" evidence="2">
    <location>
        <begin position="18"/>
        <end position="121"/>
    </location>
</feature>
<feature type="non-terminal residue" evidence="3">
    <location>
        <position position="121"/>
    </location>
</feature>
<reference evidence="3" key="1">
    <citation type="submission" date="2020-10" db="EMBL/GenBank/DDBJ databases">
        <authorList>
            <person name="Gilroy R."/>
        </authorList>
    </citation>
    <scope>NUCLEOTIDE SEQUENCE</scope>
    <source>
        <strain evidence="3">20514</strain>
    </source>
</reference>
<gene>
    <name evidence="3" type="ORF">IAC29_01580</name>
</gene>
<protein>
    <submittedName>
        <fullName evidence="3">Uncharacterized protein</fullName>
    </submittedName>
</protein>
<feature type="signal peptide" evidence="2">
    <location>
        <begin position="1"/>
        <end position="17"/>
    </location>
</feature>
<feature type="compositionally biased region" description="Polar residues" evidence="1">
    <location>
        <begin position="39"/>
        <end position="49"/>
    </location>
</feature>
<evidence type="ECO:0000256" key="1">
    <source>
        <dbReference type="SAM" id="MobiDB-lite"/>
    </source>
</evidence>
<evidence type="ECO:0000256" key="2">
    <source>
        <dbReference type="SAM" id="SignalP"/>
    </source>
</evidence>
<dbReference type="CDD" id="cd13120">
    <property type="entry name" value="BF2867_like_N"/>
    <property type="match status" value="1"/>
</dbReference>
<sequence>MNTRKLLMAMAAIAAVAAGCSKEELEGGSESGQEKVAMSFSSEALTTRTSLEDGQKVVWTEDDAIGIFGGSAAVEEFVLTEIDPEDASRATFSGEAVPSDTYYAIYPFNPEAAIEGNVIST</sequence>
<organism evidence="3 4">
    <name type="scientific">Candidatus Cryptobacteroides merdigallinarum</name>
    <dbReference type="NCBI Taxonomy" id="2840770"/>
    <lineage>
        <taxon>Bacteria</taxon>
        <taxon>Pseudomonadati</taxon>
        <taxon>Bacteroidota</taxon>
        <taxon>Bacteroidia</taxon>
        <taxon>Bacteroidales</taxon>
        <taxon>Candidatus Cryptobacteroides</taxon>
    </lineage>
</organism>
<evidence type="ECO:0000313" key="4">
    <source>
        <dbReference type="Proteomes" id="UP000810252"/>
    </source>
</evidence>
<evidence type="ECO:0000313" key="3">
    <source>
        <dbReference type="EMBL" id="MBO8447946.1"/>
    </source>
</evidence>
<dbReference type="PROSITE" id="PS51257">
    <property type="entry name" value="PROKAR_LIPOPROTEIN"/>
    <property type="match status" value="1"/>
</dbReference>